<proteinExistence type="predicted"/>
<organism evidence="1">
    <name type="scientific">viral metagenome</name>
    <dbReference type="NCBI Taxonomy" id="1070528"/>
    <lineage>
        <taxon>unclassified sequences</taxon>
        <taxon>metagenomes</taxon>
        <taxon>organismal metagenomes</taxon>
    </lineage>
</organism>
<dbReference type="EMBL" id="MN739021">
    <property type="protein sequence ID" value="QHT35441.1"/>
    <property type="molecule type" value="Genomic_DNA"/>
</dbReference>
<sequence length="206" mass="22264">MLWFLLGVILILFVYLHGSKEHFSVFGREIANFSLMGEETCRPDEEIDAGLCYKKCKPSYHGVGPVCWADTQGCGIGTVIGLEDCPKGWFTEGLICREPITGGGCNTHCDGNWNSSDGGFCHTRCEPIVGGKLKGRLDNGGKCPGPQGGDKPDRVDGMCYGSCPKNMPKHLPGMPYLCYAGGDLSYGRGVGRIPNMVRVAGKYVFL</sequence>
<accession>A0A6C0F3K0</accession>
<protein>
    <submittedName>
        <fullName evidence="1">Uncharacterized protein</fullName>
    </submittedName>
</protein>
<evidence type="ECO:0000313" key="1">
    <source>
        <dbReference type="EMBL" id="QHT35441.1"/>
    </source>
</evidence>
<name>A0A6C0F3K0_9ZZZZ</name>
<dbReference type="AlphaFoldDB" id="A0A6C0F3K0"/>
<reference evidence="1" key="1">
    <citation type="journal article" date="2020" name="Nature">
        <title>Giant virus diversity and host interactions through global metagenomics.</title>
        <authorList>
            <person name="Schulz F."/>
            <person name="Roux S."/>
            <person name="Paez-Espino D."/>
            <person name="Jungbluth S."/>
            <person name="Walsh D.A."/>
            <person name="Denef V.J."/>
            <person name="McMahon K.D."/>
            <person name="Konstantinidis K.T."/>
            <person name="Eloe-Fadrosh E.A."/>
            <person name="Kyrpides N.C."/>
            <person name="Woyke T."/>
        </authorList>
    </citation>
    <scope>NUCLEOTIDE SEQUENCE</scope>
    <source>
        <strain evidence="1">GVMAG-M-3300009180-45</strain>
    </source>
</reference>